<protein>
    <submittedName>
        <fullName evidence="4">Response regulator</fullName>
    </submittedName>
</protein>
<dbReference type="InterPro" id="IPR036890">
    <property type="entry name" value="HATPase_C_sf"/>
</dbReference>
<dbReference type="Pfam" id="PF00072">
    <property type="entry name" value="Response_reg"/>
    <property type="match status" value="1"/>
</dbReference>
<dbReference type="PANTHER" id="PTHR44591:SF3">
    <property type="entry name" value="RESPONSE REGULATORY DOMAIN-CONTAINING PROTEIN"/>
    <property type="match status" value="1"/>
</dbReference>
<dbReference type="InterPro" id="IPR050595">
    <property type="entry name" value="Bact_response_regulator"/>
</dbReference>
<sequence length="315" mass="34832">MGSSGFTVLAVDDKQTNLEILSVILQSAGHQVVTAAGGAEAWEILQTQGHRFQVVLLDRIMPNMSGLEVLEKIKGDPSLKALPVIMQTSADATHEILEGIQAGAYYYLTKPYEKKILLEIVHAAIRDYNNYQSLQKEVQENARTWGFLQSGIFRFRTMVEARELAPLLANGCPEPGRAVLGLVELLANAVEHGNLGITYEEKSMLDEQGQVDAEIERRLALPENSNKYVEVAFSRREGSVEIIVTDQGAGFDWESYLTLDETRAFDSHGRGIAMAKIMSFDRLEYRGSGNQVVCTILNTPQPITSQELVTAPCDK</sequence>
<name>A0ABU3KAB9_9BACT</name>
<dbReference type="RefSeq" id="WP_313833923.1">
    <property type="nucleotide sequence ID" value="NZ_JAQOUE010000001.1"/>
</dbReference>
<feature type="modified residue" description="4-aspartylphosphate" evidence="2">
    <location>
        <position position="58"/>
    </location>
</feature>
<dbReference type="Gene3D" id="3.40.50.2300">
    <property type="match status" value="1"/>
</dbReference>
<dbReference type="SUPFAM" id="SSF55874">
    <property type="entry name" value="ATPase domain of HSP90 chaperone/DNA topoisomerase II/histidine kinase"/>
    <property type="match status" value="1"/>
</dbReference>
<dbReference type="PROSITE" id="PS50110">
    <property type="entry name" value="RESPONSE_REGULATORY"/>
    <property type="match status" value="1"/>
</dbReference>
<dbReference type="InterPro" id="IPR001789">
    <property type="entry name" value="Sig_transdc_resp-reg_receiver"/>
</dbReference>
<comment type="caution">
    <text evidence="4">The sequence shown here is derived from an EMBL/GenBank/DDBJ whole genome shotgun (WGS) entry which is preliminary data.</text>
</comment>
<keyword evidence="5" id="KW-1185">Reference proteome</keyword>
<dbReference type="EMBL" id="JAQOUE010000001">
    <property type="protein sequence ID" value="MDT7043356.1"/>
    <property type="molecule type" value="Genomic_DNA"/>
</dbReference>
<dbReference type="Proteomes" id="UP001250932">
    <property type="component" value="Unassembled WGS sequence"/>
</dbReference>
<dbReference type="Gene3D" id="3.30.565.10">
    <property type="entry name" value="Histidine kinase-like ATPase, C-terminal domain"/>
    <property type="match status" value="1"/>
</dbReference>
<evidence type="ECO:0000256" key="2">
    <source>
        <dbReference type="PROSITE-ProRule" id="PRU00169"/>
    </source>
</evidence>
<dbReference type="SUPFAM" id="SSF52172">
    <property type="entry name" value="CheY-like"/>
    <property type="match status" value="1"/>
</dbReference>
<evidence type="ECO:0000256" key="1">
    <source>
        <dbReference type="ARBA" id="ARBA00022553"/>
    </source>
</evidence>
<feature type="domain" description="Response regulatory" evidence="3">
    <location>
        <begin position="7"/>
        <end position="125"/>
    </location>
</feature>
<dbReference type="InterPro" id="IPR011006">
    <property type="entry name" value="CheY-like_superfamily"/>
</dbReference>
<dbReference type="InterPro" id="IPR003594">
    <property type="entry name" value="HATPase_dom"/>
</dbReference>
<dbReference type="PANTHER" id="PTHR44591">
    <property type="entry name" value="STRESS RESPONSE REGULATOR PROTEIN 1"/>
    <property type="match status" value="1"/>
</dbReference>
<evidence type="ECO:0000259" key="3">
    <source>
        <dbReference type="PROSITE" id="PS50110"/>
    </source>
</evidence>
<organism evidence="4 5">
    <name type="scientific">Candidatus Nitronereus thalassa</name>
    <dbReference type="NCBI Taxonomy" id="3020898"/>
    <lineage>
        <taxon>Bacteria</taxon>
        <taxon>Pseudomonadati</taxon>
        <taxon>Nitrospirota</taxon>
        <taxon>Nitrospiria</taxon>
        <taxon>Nitrospirales</taxon>
        <taxon>Nitrospiraceae</taxon>
        <taxon>Candidatus Nitronereus</taxon>
    </lineage>
</organism>
<evidence type="ECO:0000313" key="5">
    <source>
        <dbReference type="Proteomes" id="UP001250932"/>
    </source>
</evidence>
<dbReference type="SMART" id="SM00448">
    <property type="entry name" value="REC"/>
    <property type="match status" value="1"/>
</dbReference>
<keyword evidence="1 2" id="KW-0597">Phosphoprotein</keyword>
<accession>A0ABU3KAB9</accession>
<proteinExistence type="predicted"/>
<gene>
    <name evidence="4" type="ORF">PPG34_13430</name>
</gene>
<reference evidence="4 5" key="1">
    <citation type="journal article" date="2023" name="ISME J.">
        <title>Cultivation and genomic characterization of novel and ubiquitous marine nitrite-oxidizing bacteria from the Nitrospirales.</title>
        <authorList>
            <person name="Mueller A.J."/>
            <person name="Daebeler A."/>
            <person name="Herbold C.W."/>
            <person name="Kirkegaard R.H."/>
            <person name="Daims H."/>
        </authorList>
    </citation>
    <scope>NUCLEOTIDE SEQUENCE [LARGE SCALE GENOMIC DNA]</scope>
    <source>
        <strain evidence="4 5">EB</strain>
    </source>
</reference>
<evidence type="ECO:0000313" key="4">
    <source>
        <dbReference type="EMBL" id="MDT7043356.1"/>
    </source>
</evidence>
<dbReference type="CDD" id="cd16936">
    <property type="entry name" value="HATPase_RsbW-like"/>
    <property type="match status" value="1"/>
</dbReference>
<dbReference type="Pfam" id="PF13581">
    <property type="entry name" value="HATPase_c_2"/>
    <property type="match status" value="1"/>
</dbReference>